<dbReference type="InterPro" id="IPR036259">
    <property type="entry name" value="MFS_trans_sf"/>
</dbReference>
<accession>A0A512CVZ0</accession>
<dbReference type="PANTHER" id="PTHR23534">
    <property type="entry name" value="MFS PERMEASE"/>
    <property type="match status" value="1"/>
</dbReference>
<feature type="transmembrane region" description="Helical" evidence="5">
    <location>
        <begin position="354"/>
        <end position="374"/>
    </location>
</feature>
<gene>
    <name evidence="7" type="ORF">TAE01_01930</name>
</gene>
<keyword evidence="3 5" id="KW-1133">Transmembrane helix</keyword>
<proteinExistence type="predicted"/>
<dbReference type="GO" id="GO:0005886">
    <property type="term" value="C:plasma membrane"/>
    <property type="evidence" value="ECO:0007669"/>
    <property type="project" value="UniProtKB-SubCell"/>
</dbReference>
<feature type="transmembrane region" description="Helical" evidence="5">
    <location>
        <begin position="177"/>
        <end position="195"/>
    </location>
</feature>
<evidence type="ECO:0000313" key="8">
    <source>
        <dbReference type="Proteomes" id="UP000321534"/>
    </source>
</evidence>
<feature type="transmembrane region" description="Helical" evidence="5">
    <location>
        <begin position="86"/>
        <end position="107"/>
    </location>
</feature>
<evidence type="ECO:0000256" key="2">
    <source>
        <dbReference type="ARBA" id="ARBA00022692"/>
    </source>
</evidence>
<dbReference type="Gene3D" id="1.20.1250.20">
    <property type="entry name" value="MFS general substrate transporter like domains"/>
    <property type="match status" value="1"/>
</dbReference>
<keyword evidence="8" id="KW-1185">Reference proteome</keyword>
<feature type="transmembrane region" description="Helical" evidence="5">
    <location>
        <begin position="331"/>
        <end position="348"/>
    </location>
</feature>
<dbReference type="RefSeq" id="WP_147062483.1">
    <property type="nucleotide sequence ID" value="NZ_BAAARO010000025.1"/>
</dbReference>
<keyword evidence="2 5" id="KW-0812">Transmembrane</keyword>
<feature type="transmembrane region" description="Helical" evidence="5">
    <location>
        <begin position="302"/>
        <end position="324"/>
    </location>
</feature>
<organism evidence="7 8">
    <name type="scientific">Terrabacter aerolatus</name>
    <dbReference type="NCBI Taxonomy" id="422442"/>
    <lineage>
        <taxon>Bacteria</taxon>
        <taxon>Bacillati</taxon>
        <taxon>Actinomycetota</taxon>
        <taxon>Actinomycetes</taxon>
        <taxon>Micrococcales</taxon>
        <taxon>Intrasporangiaceae</taxon>
        <taxon>Terrabacter</taxon>
    </lineage>
</organism>
<comment type="subcellular location">
    <subcellularLocation>
        <location evidence="1">Cell membrane</location>
        <topology evidence="1">Multi-pass membrane protein</topology>
    </subcellularLocation>
</comment>
<sequence length="450" mass="45455">MVLAPAQLDRAALQRRVVRTLVGSQILSGVGMACGIAVGALLAEDLSGTEALAGVGTTAQVLGTALLTIPVARATAARGRRVGLRWGLAVAFLGASLVLVAAVVRSFPLFVAGMFLFGGGTTANNQTRYAAADLAAPARRGRDLSIVVWATTIGSVAGPNLVGPGKALAHTLGLPELSGTFVFSLVGFVLAWLVVDRLLRPDPLLTARALDAADRDERSAVSADVVADPTSGGVAAVPNHDVPDHDVPNHDGSMRRGLAVVRRNPRALQAMLVMALGHLVMVSVMVMTPIHMQHGHAELEVIGFVISVHILGMFALSPLVGAAVDRWGAPPVAMAGGVVLTLASLLASRSQAGWSGLLLVALFLLGVGWSCTLVSGSTLLTSVVATDERPATQGLADVLMGLAGAGGGVAAGVVVGSLGYSALASGSAAVGVVILVVGAARVRQAGADVS</sequence>
<dbReference type="GO" id="GO:0022857">
    <property type="term" value="F:transmembrane transporter activity"/>
    <property type="evidence" value="ECO:0007669"/>
    <property type="project" value="InterPro"/>
</dbReference>
<evidence type="ECO:0000259" key="6">
    <source>
        <dbReference type="PROSITE" id="PS50850"/>
    </source>
</evidence>
<protein>
    <submittedName>
        <fullName evidence="7">Tetracycline resistance protein</fullName>
    </submittedName>
</protein>
<feature type="transmembrane region" description="Helical" evidence="5">
    <location>
        <begin position="55"/>
        <end position="74"/>
    </location>
</feature>
<dbReference type="OrthoDB" id="9776171at2"/>
<dbReference type="Pfam" id="PF07690">
    <property type="entry name" value="MFS_1"/>
    <property type="match status" value="1"/>
</dbReference>
<dbReference type="InterPro" id="IPR020846">
    <property type="entry name" value="MFS_dom"/>
</dbReference>
<evidence type="ECO:0000256" key="3">
    <source>
        <dbReference type="ARBA" id="ARBA00022989"/>
    </source>
</evidence>
<name>A0A512CVZ0_9MICO</name>
<dbReference type="PANTHER" id="PTHR23534:SF1">
    <property type="entry name" value="MAJOR FACILITATOR SUPERFAMILY PROTEIN"/>
    <property type="match status" value="1"/>
</dbReference>
<dbReference type="AlphaFoldDB" id="A0A512CVZ0"/>
<evidence type="ECO:0000256" key="1">
    <source>
        <dbReference type="ARBA" id="ARBA00004651"/>
    </source>
</evidence>
<feature type="domain" description="Major facilitator superfamily (MFS) profile" evidence="6">
    <location>
        <begin position="263"/>
        <end position="450"/>
    </location>
</feature>
<feature type="transmembrane region" description="Helical" evidence="5">
    <location>
        <begin position="395"/>
        <end position="414"/>
    </location>
</feature>
<dbReference type="InterPro" id="IPR011701">
    <property type="entry name" value="MFS"/>
</dbReference>
<evidence type="ECO:0000256" key="5">
    <source>
        <dbReference type="SAM" id="Phobius"/>
    </source>
</evidence>
<feature type="transmembrane region" description="Helical" evidence="5">
    <location>
        <begin position="21"/>
        <end position="43"/>
    </location>
</feature>
<reference evidence="7 8" key="1">
    <citation type="submission" date="2019-07" db="EMBL/GenBank/DDBJ databases">
        <title>Whole genome shotgun sequence of Terrabacter aerolatus NBRC 106305.</title>
        <authorList>
            <person name="Hosoyama A."/>
            <person name="Uohara A."/>
            <person name="Ohji S."/>
            <person name="Ichikawa N."/>
        </authorList>
    </citation>
    <scope>NUCLEOTIDE SEQUENCE [LARGE SCALE GENOMIC DNA]</scope>
    <source>
        <strain evidence="7 8">NBRC 106305</strain>
    </source>
</reference>
<evidence type="ECO:0000256" key="4">
    <source>
        <dbReference type="ARBA" id="ARBA00023136"/>
    </source>
</evidence>
<dbReference type="PROSITE" id="PS50850">
    <property type="entry name" value="MFS"/>
    <property type="match status" value="1"/>
</dbReference>
<feature type="transmembrane region" description="Helical" evidence="5">
    <location>
        <begin position="420"/>
        <end position="440"/>
    </location>
</feature>
<feature type="transmembrane region" description="Helical" evidence="5">
    <location>
        <begin position="270"/>
        <end position="290"/>
    </location>
</feature>
<comment type="caution">
    <text evidence="7">The sequence shown here is derived from an EMBL/GenBank/DDBJ whole genome shotgun (WGS) entry which is preliminary data.</text>
</comment>
<keyword evidence="4 5" id="KW-0472">Membrane</keyword>
<dbReference type="EMBL" id="BJYX01000001">
    <property type="protein sequence ID" value="GEO28383.1"/>
    <property type="molecule type" value="Genomic_DNA"/>
</dbReference>
<evidence type="ECO:0000313" key="7">
    <source>
        <dbReference type="EMBL" id="GEO28383.1"/>
    </source>
</evidence>
<dbReference type="Proteomes" id="UP000321534">
    <property type="component" value="Unassembled WGS sequence"/>
</dbReference>
<dbReference type="SUPFAM" id="SSF103473">
    <property type="entry name" value="MFS general substrate transporter"/>
    <property type="match status" value="1"/>
</dbReference>